<protein>
    <submittedName>
        <fullName evidence="11">TRAP transporter small permease</fullName>
    </submittedName>
</protein>
<evidence type="ECO:0000256" key="7">
    <source>
        <dbReference type="ARBA" id="ARBA00023136"/>
    </source>
</evidence>
<evidence type="ECO:0000259" key="10">
    <source>
        <dbReference type="Pfam" id="PF04290"/>
    </source>
</evidence>
<keyword evidence="4" id="KW-0997">Cell inner membrane</keyword>
<sequence length="180" mass="20027">MIEVLDKIVRGLYKVLKVALCVVLIAMVGILAAHVIARYVLNSSLTWSEELMKILLVWFGLLSVSVLAARREHVSIVVFKDHMPKKVSAFLTKLTQVITVLVCIVVIYIGIQYVLTAGHRPTPALRMPYGYAYVAIPVSFFFVTIFEFRNLIVDLTGKGSYAAIDKPKEDLTGGKEVTLD</sequence>
<dbReference type="EMBL" id="JAOQJX010000002">
    <property type="protein sequence ID" value="MCU6746438.1"/>
    <property type="molecule type" value="Genomic_DNA"/>
</dbReference>
<evidence type="ECO:0000313" key="12">
    <source>
        <dbReference type="Proteomes" id="UP001652394"/>
    </source>
</evidence>
<organism evidence="11 12">
    <name type="scientific">Faecalicatena acetigenes</name>
    <dbReference type="NCBI Taxonomy" id="2981790"/>
    <lineage>
        <taxon>Bacteria</taxon>
        <taxon>Bacillati</taxon>
        <taxon>Bacillota</taxon>
        <taxon>Clostridia</taxon>
        <taxon>Lachnospirales</taxon>
        <taxon>Lachnospiraceae</taxon>
        <taxon>Faecalicatena</taxon>
    </lineage>
</organism>
<evidence type="ECO:0000256" key="4">
    <source>
        <dbReference type="ARBA" id="ARBA00022519"/>
    </source>
</evidence>
<evidence type="ECO:0000256" key="6">
    <source>
        <dbReference type="ARBA" id="ARBA00022989"/>
    </source>
</evidence>
<reference evidence="11 12" key="1">
    <citation type="journal article" date="2021" name="ISME Commun">
        <title>Automated analysis of genomic sequences facilitates high-throughput and comprehensive description of bacteria.</title>
        <authorList>
            <person name="Hitch T.C.A."/>
        </authorList>
    </citation>
    <scope>NUCLEOTIDE SEQUENCE [LARGE SCALE GENOMIC DNA]</scope>
    <source>
        <strain evidence="11 12">H2_18</strain>
    </source>
</reference>
<feature type="transmembrane region" description="Helical" evidence="9">
    <location>
        <begin position="90"/>
        <end position="111"/>
    </location>
</feature>
<evidence type="ECO:0000256" key="2">
    <source>
        <dbReference type="ARBA" id="ARBA00022448"/>
    </source>
</evidence>
<evidence type="ECO:0000256" key="5">
    <source>
        <dbReference type="ARBA" id="ARBA00022692"/>
    </source>
</evidence>
<keyword evidence="6 9" id="KW-1133">Transmembrane helix</keyword>
<feature type="transmembrane region" description="Helical" evidence="9">
    <location>
        <begin position="131"/>
        <end position="148"/>
    </location>
</feature>
<dbReference type="PANTHER" id="PTHR35011">
    <property type="entry name" value="2,3-DIKETO-L-GULONATE TRAP TRANSPORTER SMALL PERMEASE PROTEIN YIAM"/>
    <property type="match status" value="1"/>
</dbReference>
<evidence type="ECO:0000313" key="11">
    <source>
        <dbReference type="EMBL" id="MCU6746438.1"/>
    </source>
</evidence>
<evidence type="ECO:0000256" key="9">
    <source>
        <dbReference type="SAM" id="Phobius"/>
    </source>
</evidence>
<comment type="similarity">
    <text evidence="8">Belongs to the TRAP transporter small permease family.</text>
</comment>
<evidence type="ECO:0000256" key="1">
    <source>
        <dbReference type="ARBA" id="ARBA00004429"/>
    </source>
</evidence>
<dbReference type="InterPro" id="IPR007387">
    <property type="entry name" value="TRAP_DctQ"/>
</dbReference>
<accession>A0ABT2T857</accession>
<proteinExistence type="inferred from homology"/>
<comment type="caution">
    <text evidence="11">The sequence shown here is derived from an EMBL/GenBank/DDBJ whole genome shotgun (WGS) entry which is preliminary data.</text>
</comment>
<dbReference type="InterPro" id="IPR055348">
    <property type="entry name" value="DctQ"/>
</dbReference>
<dbReference type="Proteomes" id="UP001652394">
    <property type="component" value="Unassembled WGS sequence"/>
</dbReference>
<dbReference type="PANTHER" id="PTHR35011:SF2">
    <property type="entry name" value="2,3-DIKETO-L-GULONATE TRAP TRANSPORTER SMALL PERMEASE PROTEIN YIAM"/>
    <property type="match status" value="1"/>
</dbReference>
<evidence type="ECO:0000256" key="3">
    <source>
        <dbReference type="ARBA" id="ARBA00022475"/>
    </source>
</evidence>
<keyword evidence="7 9" id="KW-0472">Membrane</keyword>
<keyword evidence="5 9" id="KW-0812">Transmembrane</keyword>
<keyword evidence="3" id="KW-1003">Cell membrane</keyword>
<comment type="subcellular location">
    <subcellularLocation>
        <location evidence="1">Cell inner membrane</location>
        <topology evidence="1">Multi-pass membrane protein</topology>
    </subcellularLocation>
</comment>
<evidence type="ECO:0000256" key="8">
    <source>
        <dbReference type="ARBA" id="ARBA00038436"/>
    </source>
</evidence>
<gene>
    <name evidence="11" type="ORF">OCV51_01985</name>
</gene>
<feature type="transmembrane region" description="Helical" evidence="9">
    <location>
        <begin position="51"/>
        <end position="69"/>
    </location>
</feature>
<dbReference type="RefSeq" id="WP_059068583.1">
    <property type="nucleotide sequence ID" value="NZ_JAOQJX010000002.1"/>
</dbReference>
<feature type="domain" description="Tripartite ATP-independent periplasmic transporters DctQ component" evidence="10">
    <location>
        <begin position="27"/>
        <end position="155"/>
    </location>
</feature>
<name>A0ABT2T857_9FIRM</name>
<keyword evidence="12" id="KW-1185">Reference proteome</keyword>
<keyword evidence="2" id="KW-0813">Transport</keyword>
<feature type="transmembrane region" description="Helical" evidence="9">
    <location>
        <begin position="12"/>
        <end position="39"/>
    </location>
</feature>
<dbReference type="Pfam" id="PF04290">
    <property type="entry name" value="DctQ"/>
    <property type="match status" value="1"/>
</dbReference>